<evidence type="ECO:0000259" key="4">
    <source>
        <dbReference type="Pfam" id="PF25967"/>
    </source>
</evidence>
<dbReference type="InterPro" id="IPR050465">
    <property type="entry name" value="UPF0194_transport"/>
</dbReference>
<dbReference type="Proteomes" id="UP000218899">
    <property type="component" value="Chromosome"/>
</dbReference>
<evidence type="ECO:0000256" key="3">
    <source>
        <dbReference type="SAM" id="MobiDB-lite"/>
    </source>
</evidence>
<evidence type="ECO:0000256" key="1">
    <source>
        <dbReference type="ARBA" id="ARBA00004196"/>
    </source>
</evidence>
<keyword evidence="2" id="KW-0175">Coiled coil</keyword>
<dbReference type="AlphaFoldDB" id="A0A1B4V839"/>
<comment type="subcellular location">
    <subcellularLocation>
        <location evidence="1">Cell envelope</location>
    </subcellularLocation>
</comment>
<evidence type="ECO:0000313" key="7">
    <source>
        <dbReference type="Proteomes" id="UP000218899"/>
    </source>
</evidence>
<proteinExistence type="predicted"/>
<dbReference type="InterPro" id="IPR058627">
    <property type="entry name" value="MdtA-like_C"/>
</dbReference>
<dbReference type="Gene3D" id="2.40.420.20">
    <property type="match status" value="1"/>
</dbReference>
<dbReference type="EMBL" id="AP014936">
    <property type="protein sequence ID" value="BAU48792.1"/>
    <property type="molecule type" value="Genomic_DNA"/>
</dbReference>
<name>A0A1B4V839_9GAMM</name>
<protein>
    <submittedName>
        <fullName evidence="6">RND transporter</fullName>
    </submittedName>
</protein>
<dbReference type="KEGG" id="sva:SVA_2242"/>
<gene>
    <name evidence="6" type="ORF">SVA_2242</name>
</gene>
<feature type="domain" description="CzcB-like barrel-sandwich hybrid" evidence="5">
    <location>
        <begin position="62"/>
        <end position="153"/>
    </location>
</feature>
<feature type="domain" description="Multidrug resistance protein MdtA-like C-terminal permuted SH3" evidence="4">
    <location>
        <begin position="237"/>
        <end position="292"/>
    </location>
</feature>
<organism evidence="6 7">
    <name type="scientific">Sulfurifustis variabilis</name>
    <dbReference type="NCBI Taxonomy" id="1675686"/>
    <lineage>
        <taxon>Bacteria</taxon>
        <taxon>Pseudomonadati</taxon>
        <taxon>Pseudomonadota</taxon>
        <taxon>Gammaproteobacteria</taxon>
        <taxon>Acidiferrobacterales</taxon>
        <taxon>Acidiferrobacteraceae</taxon>
        <taxon>Sulfurifustis</taxon>
    </lineage>
</organism>
<evidence type="ECO:0000256" key="2">
    <source>
        <dbReference type="ARBA" id="ARBA00023054"/>
    </source>
</evidence>
<sequence>MKRGVRLLVVVALLGLFAAGAAFYWRGGEEAGPVLREVTVERGDLTVTILATGVVQPRNRLEIKPPIAGRVEQVLAREGELVRKGQILAWMSSTERAALLDAARAKGPEEVRRWEQLYRATPILAPIPGTVISRNVEPGQTFTSQDAIFVMSDRLTVKAQVDETDIAQIRLKQSAIVELDAYPGKPVPGAVEQIAYDAQTVSNVTTYEVDVLPERIPPFMRSGMTANVRFEVARAENALLLPTNAVRRRDEGVTVLVPDGKRPPVEREVETGLSDGKHVEVLAGLTEGDTVLAPDLRAGARAGGGGSPLTPFGRRR</sequence>
<dbReference type="GO" id="GO:0030313">
    <property type="term" value="C:cell envelope"/>
    <property type="evidence" value="ECO:0007669"/>
    <property type="project" value="UniProtKB-SubCell"/>
</dbReference>
<dbReference type="InterPro" id="IPR058647">
    <property type="entry name" value="BSH_CzcB-like"/>
</dbReference>
<dbReference type="SUPFAM" id="SSF111369">
    <property type="entry name" value="HlyD-like secretion proteins"/>
    <property type="match status" value="1"/>
</dbReference>
<dbReference type="Pfam" id="PF25967">
    <property type="entry name" value="RND-MFP_C"/>
    <property type="match status" value="1"/>
</dbReference>
<evidence type="ECO:0000313" key="6">
    <source>
        <dbReference type="EMBL" id="BAU48792.1"/>
    </source>
</evidence>
<dbReference type="Gene3D" id="2.40.30.170">
    <property type="match status" value="1"/>
</dbReference>
<dbReference type="Pfam" id="PF25973">
    <property type="entry name" value="BSH_CzcB"/>
    <property type="match status" value="1"/>
</dbReference>
<dbReference type="PANTHER" id="PTHR32347">
    <property type="entry name" value="EFFLUX SYSTEM COMPONENT YKNX-RELATED"/>
    <property type="match status" value="1"/>
</dbReference>
<reference evidence="6 7" key="1">
    <citation type="submission" date="2015-08" db="EMBL/GenBank/DDBJ databases">
        <title>Complete genome sequence of Sulfurifustis variabilis.</title>
        <authorList>
            <person name="Miura A."/>
            <person name="Kojima H."/>
            <person name="Fukui M."/>
        </authorList>
    </citation>
    <scope>NUCLEOTIDE SEQUENCE [LARGE SCALE GENOMIC DNA]</scope>
    <source>
        <strain evidence="7">skN76</strain>
    </source>
</reference>
<dbReference type="RefSeq" id="WP_169923904.1">
    <property type="nucleotide sequence ID" value="NZ_AP014936.1"/>
</dbReference>
<dbReference type="Gene3D" id="2.40.50.100">
    <property type="match status" value="1"/>
</dbReference>
<accession>A0A1B4V839</accession>
<keyword evidence="7" id="KW-1185">Reference proteome</keyword>
<feature type="region of interest" description="Disordered" evidence="3">
    <location>
        <begin position="297"/>
        <end position="316"/>
    </location>
</feature>
<evidence type="ECO:0000259" key="5">
    <source>
        <dbReference type="Pfam" id="PF25973"/>
    </source>
</evidence>